<gene>
    <name evidence="5" type="ORF">PsYK624_029520</name>
</gene>
<keyword evidence="3" id="KW-0560">Oxidoreductase</keyword>
<protein>
    <submittedName>
        <fullName evidence="5">Catechol 1,2-dioxygenase-like protein</fullName>
    </submittedName>
</protein>
<dbReference type="OrthoDB" id="121380at2759"/>
<keyword evidence="6" id="KW-1185">Reference proteome</keyword>
<accession>A0A9P3G3C1</accession>
<dbReference type="InterPro" id="IPR000627">
    <property type="entry name" value="Intradiol_dOase_C"/>
</dbReference>
<evidence type="ECO:0000256" key="2">
    <source>
        <dbReference type="ARBA" id="ARBA00022964"/>
    </source>
</evidence>
<name>A0A9P3G3C1_9APHY</name>
<dbReference type="Pfam" id="PF00775">
    <property type="entry name" value="Dioxygenase_C"/>
    <property type="match status" value="1"/>
</dbReference>
<dbReference type="InterPro" id="IPR015889">
    <property type="entry name" value="Intradiol_dOase_core"/>
</dbReference>
<dbReference type="PANTHER" id="PTHR33711">
    <property type="entry name" value="DIOXYGENASE, PUTATIVE (AFU_ORTHOLOGUE AFUA_2G02910)-RELATED"/>
    <property type="match status" value="1"/>
</dbReference>
<reference evidence="5 6" key="1">
    <citation type="submission" date="2021-08" db="EMBL/GenBank/DDBJ databases">
        <title>Draft Genome Sequence of Phanerochaete sordida strain YK-624.</title>
        <authorList>
            <person name="Mori T."/>
            <person name="Dohra H."/>
            <person name="Suzuki T."/>
            <person name="Kawagishi H."/>
            <person name="Hirai H."/>
        </authorList>
    </citation>
    <scope>NUCLEOTIDE SEQUENCE [LARGE SCALE GENOMIC DNA]</scope>
    <source>
        <strain evidence="5 6">YK-624</strain>
    </source>
</reference>
<dbReference type="AlphaFoldDB" id="A0A9P3G3C1"/>
<dbReference type="Gene3D" id="2.60.130.10">
    <property type="entry name" value="Aromatic compound dioxygenase"/>
    <property type="match status" value="1"/>
</dbReference>
<sequence length="256" mass="27756">MEDADDSPSSPKEVVTFSAKVLSRLLTVLAMFTYESPFLWHWLSGRKNPRADLAGPYHIIGAPDRQLEEGKALLATKKELETFTPFVLSLRVRRADGSAVPHATVDWWQADGAGRYSHATYRLRGTFATDAHGAASVLTVAPGKYGPAAHERAAHFHATLADPARAARPLTTQLYVCAGNDARELQPDFLNFVRAPRPANMLAAHAVGGACMGLPALRPDAPEARAALDWWAARLAARGVDASVRAWAQTELRLNA</sequence>
<feature type="domain" description="Intradiol ring-cleavage dioxygenases" evidence="4">
    <location>
        <begin position="71"/>
        <end position="177"/>
    </location>
</feature>
<evidence type="ECO:0000256" key="1">
    <source>
        <dbReference type="ARBA" id="ARBA00007825"/>
    </source>
</evidence>
<dbReference type="PANTHER" id="PTHR33711:SF10">
    <property type="entry name" value="INTRADIOL RING-CLEAVAGE DIOXYGENASES DOMAIN-CONTAINING PROTEIN"/>
    <property type="match status" value="1"/>
</dbReference>
<proteinExistence type="inferred from homology"/>
<dbReference type="GO" id="GO:0008199">
    <property type="term" value="F:ferric iron binding"/>
    <property type="evidence" value="ECO:0007669"/>
    <property type="project" value="InterPro"/>
</dbReference>
<evidence type="ECO:0000259" key="4">
    <source>
        <dbReference type="Pfam" id="PF00775"/>
    </source>
</evidence>
<evidence type="ECO:0000313" key="6">
    <source>
        <dbReference type="Proteomes" id="UP000703269"/>
    </source>
</evidence>
<comment type="similarity">
    <text evidence="1">Belongs to the intradiol ring-cleavage dioxygenase family.</text>
</comment>
<comment type="caution">
    <text evidence="5">The sequence shown here is derived from an EMBL/GenBank/DDBJ whole genome shotgun (WGS) entry which is preliminary data.</text>
</comment>
<dbReference type="InterPro" id="IPR050770">
    <property type="entry name" value="Intradiol_RC_Dioxygenase"/>
</dbReference>
<evidence type="ECO:0000313" key="5">
    <source>
        <dbReference type="EMBL" id="GJE86869.1"/>
    </source>
</evidence>
<dbReference type="SUPFAM" id="SSF49482">
    <property type="entry name" value="Aromatic compound dioxygenase"/>
    <property type="match status" value="1"/>
</dbReference>
<dbReference type="GO" id="GO:0016702">
    <property type="term" value="F:oxidoreductase activity, acting on single donors with incorporation of molecular oxygen, incorporation of two atoms of oxygen"/>
    <property type="evidence" value="ECO:0007669"/>
    <property type="project" value="InterPro"/>
</dbReference>
<evidence type="ECO:0000256" key="3">
    <source>
        <dbReference type="ARBA" id="ARBA00023002"/>
    </source>
</evidence>
<organism evidence="5 6">
    <name type="scientific">Phanerochaete sordida</name>
    <dbReference type="NCBI Taxonomy" id="48140"/>
    <lineage>
        <taxon>Eukaryota</taxon>
        <taxon>Fungi</taxon>
        <taxon>Dikarya</taxon>
        <taxon>Basidiomycota</taxon>
        <taxon>Agaricomycotina</taxon>
        <taxon>Agaricomycetes</taxon>
        <taxon>Polyporales</taxon>
        <taxon>Phanerochaetaceae</taxon>
        <taxon>Phanerochaete</taxon>
    </lineage>
</organism>
<dbReference type="EMBL" id="BPQB01000005">
    <property type="protein sequence ID" value="GJE86869.1"/>
    <property type="molecule type" value="Genomic_DNA"/>
</dbReference>
<dbReference type="Proteomes" id="UP000703269">
    <property type="component" value="Unassembled WGS sequence"/>
</dbReference>
<keyword evidence="2" id="KW-0223">Dioxygenase</keyword>